<accession>A0A820KHD7</accession>
<dbReference type="CDD" id="cd00303">
    <property type="entry name" value="retropepsin_like"/>
    <property type="match status" value="1"/>
</dbReference>
<dbReference type="EMBL" id="CAJOBB010017966">
    <property type="protein sequence ID" value="CAF4344322.1"/>
    <property type="molecule type" value="Genomic_DNA"/>
</dbReference>
<evidence type="ECO:0000313" key="1">
    <source>
        <dbReference type="EMBL" id="CAF4344322.1"/>
    </source>
</evidence>
<feature type="non-terminal residue" evidence="1">
    <location>
        <position position="251"/>
    </location>
</feature>
<sequence>GALDGGTSSKRIKPSTSPVYIKTLVNNQPTQAIIDTGSAISIIHSNFLKTIQHKKFIPISYKCQTANSTPLHLVGQIELEIKISNIKTTIVTYVATNLITTILLGNDWINSNHIHLFGDQQRLTIPDQYNRPISVSYVEPNDINHAATLVNQITLPLYSQTLVDINCQLKHGEDLIFEPHDNYISKSIFMPHTLVNIKDNQTKILLINAQNRQQILSQHTRIGTLSQHSTLSIFTTSTHTTNQHFDSKQHH</sequence>
<dbReference type="GO" id="GO:0006508">
    <property type="term" value="P:proteolysis"/>
    <property type="evidence" value="ECO:0007669"/>
    <property type="project" value="InterPro"/>
</dbReference>
<dbReference type="AlphaFoldDB" id="A0A820KHD7"/>
<protein>
    <recommendedName>
        <fullName evidence="3">Peptidase A2 domain-containing protein</fullName>
    </recommendedName>
</protein>
<dbReference type="Gene3D" id="2.40.70.10">
    <property type="entry name" value="Acid Proteases"/>
    <property type="match status" value="1"/>
</dbReference>
<comment type="caution">
    <text evidence="1">The sequence shown here is derived from an EMBL/GenBank/DDBJ whole genome shotgun (WGS) entry which is preliminary data.</text>
</comment>
<proteinExistence type="predicted"/>
<dbReference type="PROSITE" id="PS00141">
    <property type="entry name" value="ASP_PROTEASE"/>
    <property type="match status" value="1"/>
</dbReference>
<dbReference type="InterPro" id="IPR021109">
    <property type="entry name" value="Peptidase_aspartic_dom_sf"/>
</dbReference>
<name>A0A820KHD7_9BILA</name>
<gene>
    <name evidence="1" type="ORF">KXQ929_LOCUS47898</name>
</gene>
<dbReference type="GO" id="GO:0004190">
    <property type="term" value="F:aspartic-type endopeptidase activity"/>
    <property type="evidence" value="ECO:0007669"/>
    <property type="project" value="InterPro"/>
</dbReference>
<reference evidence="1" key="1">
    <citation type="submission" date="2021-02" db="EMBL/GenBank/DDBJ databases">
        <authorList>
            <person name="Nowell W R."/>
        </authorList>
    </citation>
    <scope>NUCLEOTIDE SEQUENCE</scope>
</reference>
<evidence type="ECO:0000313" key="2">
    <source>
        <dbReference type="Proteomes" id="UP000663868"/>
    </source>
</evidence>
<dbReference type="Proteomes" id="UP000663868">
    <property type="component" value="Unassembled WGS sequence"/>
</dbReference>
<evidence type="ECO:0008006" key="3">
    <source>
        <dbReference type="Google" id="ProtNLM"/>
    </source>
</evidence>
<dbReference type="SUPFAM" id="SSF50630">
    <property type="entry name" value="Acid proteases"/>
    <property type="match status" value="1"/>
</dbReference>
<dbReference type="PANTHER" id="PTHR36943">
    <property type="entry name" value="CCHC-TYPE DOMAIN-CONTAINING PROTEIN"/>
    <property type="match status" value="1"/>
</dbReference>
<dbReference type="Pfam" id="PF13975">
    <property type="entry name" value="gag-asp_proteas"/>
    <property type="match status" value="1"/>
</dbReference>
<organism evidence="1 2">
    <name type="scientific">Adineta steineri</name>
    <dbReference type="NCBI Taxonomy" id="433720"/>
    <lineage>
        <taxon>Eukaryota</taxon>
        <taxon>Metazoa</taxon>
        <taxon>Spiralia</taxon>
        <taxon>Gnathifera</taxon>
        <taxon>Rotifera</taxon>
        <taxon>Eurotatoria</taxon>
        <taxon>Bdelloidea</taxon>
        <taxon>Adinetida</taxon>
        <taxon>Adinetidae</taxon>
        <taxon>Adineta</taxon>
    </lineage>
</organism>
<dbReference type="InterPro" id="IPR001969">
    <property type="entry name" value="Aspartic_peptidase_AS"/>
</dbReference>
<dbReference type="PANTHER" id="PTHR36943:SF1">
    <property type="entry name" value="CCHC-TYPE DOMAIN-CONTAINING PROTEIN"/>
    <property type="match status" value="1"/>
</dbReference>
<feature type="non-terminal residue" evidence="1">
    <location>
        <position position="1"/>
    </location>
</feature>